<organism evidence="10 11">
    <name type="scientific">Streptococcus dysgalactiae subsp. equisimilis</name>
    <name type="common">Streptococcus equisimilis</name>
    <dbReference type="NCBI Taxonomy" id="119602"/>
    <lineage>
        <taxon>Bacteria</taxon>
        <taxon>Bacillati</taxon>
        <taxon>Bacillota</taxon>
        <taxon>Bacilli</taxon>
        <taxon>Lactobacillales</taxon>
        <taxon>Streptococcaceae</taxon>
        <taxon>Streptococcus</taxon>
    </lineage>
</organism>
<dbReference type="InterPro" id="IPR036188">
    <property type="entry name" value="FAD/NAD-bd_sf"/>
</dbReference>
<dbReference type="PRINTS" id="PR00411">
    <property type="entry name" value="PNDRDTASEI"/>
</dbReference>
<accession>A0AAE9QX05</accession>
<dbReference type="Proteomes" id="UP000339049">
    <property type="component" value="Unassembled WGS sequence"/>
</dbReference>
<keyword evidence="3" id="KW-0285">Flavoprotein</keyword>
<dbReference type="Gene3D" id="3.50.50.60">
    <property type="entry name" value="FAD/NAD(P)-binding domain"/>
    <property type="match status" value="1"/>
</dbReference>
<dbReference type="PRINTS" id="PR00368">
    <property type="entry name" value="FADPNR"/>
</dbReference>
<evidence type="ECO:0000256" key="7">
    <source>
        <dbReference type="ARBA" id="ARBA00023157"/>
    </source>
</evidence>
<keyword evidence="4" id="KW-0274">FAD</keyword>
<keyword evidence="7" id="KW-1015">Disulfide bond</keyword>
<evidence type="ECO:0000256" key="8">
    <source>
        <dbReference type="ARBA" id="ARBA00023284"/>
    </source>
</evidence>
<evidence type="ECO:0000256" key="5">
    <source>
        <dbReference type="ARBA" id="ARBA00022857"/>
    </source>
</evidence>
<evidence type="ECO:0000313" key="11">
    <source>
        <dbReference type="Proteomes" id="UP000339049"/>
    </source>
</evidence>
<dbReference type="PROSITE" id="PS00076">
    <property type="entry name" value="PYRIDINE_REDOX_1"/>
    <property type="match status" value="1"/>
</dbReference>
<evidence type="ECO:0000256" key="1">
    <source>
        <dbReference type="ARBA" id="ARBA00001974"/>
    </source>
</evidence>
<sequence>MEHYDLIVIGFGKAGKTLAGKMAQLGKRVALIEQNDHMYGGTCINIGCIPTKSLIVAAESNATFEQAMEHKDTVVSRLRQKNENALTSSSAVFYNGKARFLANKTILIEAGSDRLELEGETIVINTGTISNQFPIPGLADSHHVVDSTSLLSVKEQPQRLAIIGGGNIGLEFASLYAKLGSQVVVYEAAPEILGRYEPSVAKLAKRYLEEDGITFHLSASVEEVSNNEAG</sequence>
<dbReference type="AlphaFoldDB" id="A0AAE9QX05"/>
<evidence type="ECO:0000256" key="4">
    <source>
        <dbReference type="ARBA" id="ARBA00022827"/>
    </source>
</evidence>
<keyword evidence="8" id="KW-0676">Redox-active center</keyword>
<dbReference type="SUPFAM" id="SSF51905">
    <property type="entry name" value="FAD/NAD(P)-binding domain"/>
    <property type="match status" value="1"/>
</dbReference>
<comment type="cofactor">
    <cofactor evidence="1">
        <name>FAD</name>
        <dbReference type="ChEBI" id="CHEBI:57692"/>
    </cofactor>
</comment>
<evidence type="ECO:0000256" key="2">
    <source>
        <dbReference type="ARBA" id="ARBA00007532"/>
    </source>
</evidence>
<comment type="caution">
    <text evidence="10">The sequence shown here is derived from an EMBL/GenBank/DDBJ whole genome shotgun (WGS) entry which is preliminary data.</text>
</comment>
<name>A0AAE9QX05_STREQ</name>
<gene>
    <name evidence="10" type="primary">ykgC_2</name>
    <name evidence="10" type="ORF">NCTC11557_00898</name>
</gene>
<dbReference type="InterPro" id="IPR012999">
    <property type="entry name" value="Pyr_OxRdtase_I_AS"/>
</dbReference>
<dbReference type="PANTHER" id="PTHR43014">
    <property type="entry name" value="MERCURIC REDUCTASE"/>
    <property type="match status" value="1"/>
</dbReference>
<keyword evidence="5" id="KW-0521">NADP</keyword>
<comment type="similarity">
    <text evidence="2">Belongs to the class-I pyridine nucleotide-disulfide oxidoreductase family.</text>
</comment>
<dbReference type="GO" id="GO:0003955">
    <property type="term" value="F:NAD(P)H dehydrogenase (quinone) activity"/>
    <property type="evidence" value="ECO:0007669"/>
    <property type="project" value="TreeGrafter"/>
</dbReference>
<dbReference type="InterPro" id="IPR023753">
    <property type="entry name" value="FAD/NAD-binding_dom"/>
</dbReference>
<evidence type="ECO:0000259" key="9">
    <source>
        <dbReference type="Pfam" id="PF07992"/>
    </source>
</evidence>
<feature type="domain" description="FAD/NAD(P)-binding" evidence="9">
    <location>
        <begin position="4"/>
        <end position="228"/>
    </location>
</feature>
<dbReference type="EMBL" id="CABEIY010000006">
    <property type="protein sequence ID" value="VTT23653.1"/>
    <property type="molecule type" value="Genomic_DNA"/>
</dbReference>
<keyword evidence="6 10" id="KW-0560">Oxidoreductase</keyword>
<dbReference type="Pfam" id="PF07992">
    <property type="entry name" value="Pyr_redox_2"/>
    <property type="match status" value="1"/>
</dbReference>
<dbReference type="GO" id="GO:0050660">
    <property type="term" value="F:flavin adenine dinucleotide binding"/>
    <property type="evidence" value="ECO:0007669"/>
    <property type="project" value="TreeGrafter"/>
</dbReference>
<evidence type="ECO:0000313" key="10">
    <source>
        <dbReference type="EMBL" id="VTT23653.1"/>
    </source>
</evidence>
<dbReference type="GO" id="GO:0004148">
    <property type="term" value="F:dihydrolipoyl dehydrogenase (NADH) activity"/>
    <property type="evidence" value="ECO:0007669"/>
    <property type="project" value="UniProtKB-EC"/>
</dbReference>
<evidence type="ECO:0000256" key="6">
    <source>
        <dbReference type="ARBA" id="ARBA00023002"/>
    </source>
</evidence>
<protein>
    <submittedName>
        <fullName evidence="10">Truncated pyridine nucleotide-disulfide oxidoreductase</fullName>
        <ecNumber evidence="10">1.8.-.-</ecNumber>
        <ecNumber evidence="10">1.8.1.4</ecNumber>
    </submittedName>
</protein>
<dbReference type="EC" id="1.8.-.-" evidence="10"/>
<dbReference type="PANTHER" id="PTHR43014:SF4">
    <property type="entry name" value="PYRIDINE NUCLEOTIDE-DISULFIDE OXIDOREDUCTASE RCLA-RELATED"/>
    <property type="match status" value="1"/>
</dbReference>
<proteinExistence type="inferred from homology"/>
<evidence type="ECO:0000256" key="3">
    <source>
        <dbReference type="ARBA" id="ARBA00022630"/>
    </source>
</evidence>
<reference evidence="10 11" key="1">
    <citation type="submission" date="2019-05" db="EMBL/GenBank/DDBJ databases">
        <authorList>
            <consortium name="Pathogen Informatics"/>
        </authorList>
    </citation>
    <scope>NUCLEOTIDE SEQUENCE [LARGE SCALE GENOMIC DNA]</scope>
    <source>
        <strain evidence="10 11">NCTC11557</strain>
    </source>
</reference>
<dbReference type="EC" id="1.8.1.4" evidence="10"/>